<evidence type="ECO:0000313" key="3">
    <source>
        <dbReference type="Proteomes" id="UP001209553"/>
    </source>
</evidence>
<evidence type="ECO:0000256" key="1">
    <source>
        <dbReference type="SAM" id="Phobius"/>
    </source>
</evidence>
<dbReference type="Proteomes" id="UP001209553">
    <property type="component" value="Unassembled WGS sequence"/>
</dbReference>
<evidence type="ECO:0008006" key="4">
    <source>
        <dbReference type="Google" id="ProtNLM"/>
    </source>
</evidence>
<keyword evidence="1" id="KW-0472">Membrane</keyword>
<accession>A0ABT2QN02</accession>
<sequence>MRTKEKWVTVVIVAVILVIFLMITFAKANENLDHYEKEDIKIERQQYLSKGAN</sequence>
<feature type="transmembrane region" description="Helical" evidence="1">
    <location>
        <begin position="7"/>
        <end position="26"/>
    </location>
</feature>
<evidence type="ECO:0000313" key="2">
    <source>
        <dbReference type="EMBL" id="MCU5745350.1"/>
    </source>
</evidence>
<proteinExistence type="predicted"/>
<dbReference type="RefSeq" id="WP_262853896.1">
    <property type="nucleotide sequence ID" value="NZ_JAOPKZ010000002.1"/>
</dbReference>
<name>A0ABT2QN02_9STAP</name>
<organism evidence="2 3">
    <name type="scientific">Staphylococcus marylandisciuri</name>
    <dbReference type="NCBI Taxonomy" id="2981529"/>
    <lineage>
        <taxon>Bacteria</taxon>
        <taxon>Bacillati</taxon>
        <taxon>Bacillota</taxon>
        <taxon>Bacilli</taxon>
        <taxon>Bacillales</taxon>
        <taxon>Staphylococcaceae</taxon>
        <taxon>Staphylococcus</taxon>
    </lineage>
</organism>
<keyword evidence="1" id="KW-1133">Transmembrane helix</keyword>
<gene>
    <name evidence="2" type="ORF">N9R04_01275</name>
</gene>
<keyword evidence="1" id="KW-0812">Transmembrane</keyword>
<keyword evidence="3" id="KW-1185">Reference proteome</keyword>
<reference evidence="2 3" key="1">
    <citation type="journal article" date="2023" name="Int. J. Syst. Evol. Microbiol.">
        <title>Streptococcus sciuri sp. nov., Staphylococcus marylandisciuri sp. nov. and Staphylococcus americanisciuri sp. nov., isolated from faeces of eastern grey squirrel (Sciurus carolinensis).</title>
        <authorList>
            <person name="Volokhov D.V."/>
            <person name="Zagorodnyaya T.A."/>
            <person name="Furtak V.A."/>
            <person name="Nattanmai G."/>
            <person name="Randall L."/>
            <person name="Jose S."/>
            <person name="Gao Y."/>
            <person name="Eisenberg T."/>
            <person name="Delmonte P."/>
            <person name="Blom J."/>
            <person name="Mitchell K.K."/>
        </authorList>
    </citation>
    <scope>NUCLEOTIDE SEQUENCE [LARGE SCALE GENOMIC DNA]</scope>
    <source>
        <strain evidence="2 3">SQ8-PEA</strain>
    </source>
</reference>
<dbReference type="EMBL" id="JAOPKZ010000002">
    <property type="protein sequence ID" value="MCU5745350.1"/>
    <property type="molecule type" value="Genomic_DNA"/>
</dbReference>
<protein>
    <recommendedName>
        <fullName evidence="4">Secreted protein</fullName>
    </recommendedName>
</protein>
<comment type="caution">
    <text evidence="2">The sequence shown here is derived from an EMBL/GenBank/DDBJ whole genome shotgun (WGS) entry which is preliminary data.</text>
</comment>